<feature type="transmembrane region" description="Helical" evidence="7">
    <location>
        <begin position="79"/>
        <end position="101"/>
    </location>
</feature>
<evidence type="ECO:0000313" key="8">
    <source>
        <dbReference type="EMBL" id="SHK05873.1"/>
    </source>
</evidence>
<name>A0A1M6PD53_9BACT</name>
<dbReference type="STRING" id="1168035.SAMN05444280_15711"/>
<keyword evidence="2" id="KW-0328">Glycosyltransferase</keyword>
<comment type="subcellular location">
    <subcellularLocation>
        <location evidence="1">Membrane</location>
        <topology evidence="1">Multi-pass membrane protein</topology>
    </subcellularLocation>
</comment>
<feature type="transmembrane region" description="Helical" evidence="7">
    <location>
        <begin position="113"/>
        <end position="135"/>
    </location>
</feature>
<dbReference type="AlphaFoldDB" id="A0A1M6PD53"/>
<keyword evidence="9" id="KW-1185">Reference proteome</keyword>
<dbReference type="RefSeq" id="WP_073174014.1">
    <property type="nucleotide sequence ID" value="NZ_FQZE01000057.1"/>
</dbReference>
<keyword evidence="4 7" id="KW-0812">Transmembrane</keyword>
<evidence type="ECO:0000256" key="3">
    <source>
        <dbReference type="ARBA" id="ARBA00022679"/>
    </source>
</evidence>
<gene>
    <name evidence="8" type="ORF">SAMN05444280_15711</name>
</gene>
<sequence>MPDFFLVSKQVADNLRTSYREQNRFIRGYIQSIGFCSEILPFEAPSRLNGQSHYSYLKLIKLAVETVFAFSNKALRISIFFSVMFIVFTIVFGAYTLYMFMFGNTPPSGYTTIVLLLTFSFSLLFLAITILSLYFEKTIQEMRQRPIYIIKGIKRYQSESDSFLISNTVTTGTIS</sequence>
<evidence type="ECO:0000256" key="4">
    <source>
        <dbReference type="ARBA" id="ARBA00022692"/>
    </source>
</evidence>
<evidence type="ECO:0000256" key="1">
    <source>
        <dbReference type="ARBA" id="ARBA00004141"/>
    </source>
</evidence>
<evidence type="ECO:0000313" key="9">
    <source>
        <dbReference type="Proteomes" id="UP000184050"/>
    </source>
</evidence>
<dbReference type="InterPro" id="IPR050256">
    <property type="entry name" value="Glycosyltransferase_2"/>
</dbReference>
<dbReference type="Proteomes" id="UP000184050">
    <property type="component" value="Unassembled WGS sequence"/>
</dbReference>
<evidence type="ECO:0000256" key="7">
    <source>
        <dbReference type="SAM" id="Phobius"/>
    </source>
</evidence>
<keyword evidence="3" id="KW-0808">Transferase</keyword>
<dbReference type="PANTHER" id="PTHR48090">
    <property type="entry name" value="UNDECAPRENYL-PHOSPHATE 4-DEOXY-4-FORMAMIDO-L-ARABINOSE TRANSFERASE-RELATED"/>
    <property type="match status" value="1"/>
</dbReference>
<evidence type="ECO:0000256" key="2">
    <source>
        <dbReference type="ARBA" id="ARBA00022676"/>
    </source>
</evidence>
<dbReference type="PANTHER" id="PTHR48090:SF1">
    <property type="entry name" value="PROPHAGE BACTOPRENOL GLUCOSYL TRANSFERASE HOMOLOG"/>
    <property type="match status" value="1"/>
</dbReference>
<dbReference type="EMBL" id="FQZE01000057">
    <property type="protein sequence ID" value="SHK05873.1"/>
    <property type="molecule type" value="Genomic_DNA"/>
</dbReference>
<accession>A0A1M6PD53</accession>
<evidence type="ECO:0000256" key="6">
    <source>
        <dbReference type="ARBA" id="ARBA00023136"/>
    </source>
</evidence>
<dbReference type="GO" id="GO:0016757">
    <property type="term" value="F:glycosyltransferase activity"/>
    <property type="evidence" value="ECO:0007669"/>
    <property type="project" value="UniProtKB-KW"/>
</dbReference>
<protein>
    <submittedName>
        <fullName evidence="8">Uncharacterized protein</fullName>
    </submittedName>
</protein>
<keyword evidence="6 7" id="KW-0472">Membrane</keyword>
<keyword evidence="5 7" id="KW-1133">Transmembrane helix</keyword>
<reference evidence="8 9" key="1">
    <citation type="submission" date="2016-11" db="EMBL/GenBank/DDBJ databases">
        <authorList>
            <person name="Jaros S."/>
            <person name="Januszkiewicz K."/>
            <person name="Wedrychowicz H."/>
        </authorList>
    </citation>
    <scope>NUCLEOTIDE SEQUENCE [LARGE SCALE GENOMIC DNA]</scope>
    <source>
        <strain evidence="8 9">DSM 27063</strain>
    </source>
</reference>
<dbReference type="GO" id="GO:0005886">
    <property type="term" value="C:plasma membrane"/>
    <property type="evidence" value="ECO:0007669"/>
    <property type="project" value="TreeGrafter"/>
</dbReference>
<organism evidence="8 9">
    <name type="scientific">Tangfeifania diversioriginum</name>
    <dbReference type="NCBI Taxonomy" id="1168035"/>
    <lineage>
        <taxon>Bacteria</taxon>
        <taxon>Pseudomonadati</taxon>
        <taxon>Bacteroidota</taxon>
        <taxon>Bacteroidia</taxon>
        <taxon>Marinilabiliales</taxon>
        <taxon>Prolixibacteraceae</taxon>
        <taxon>Tangfeifania</taxon>
    </lineage>
</organism>
<dbReference type="OrthoDB" id="9807778at2"/>
<evidence type="ECO:0000256" key="5">
    <source>
        <dbReference type="ARBA" id="ARBA00022989"/>
    </source>
</evidence>
<proteinExistence type="predicted"/>